<dbReference type="AlphaFoldDB" id="A0A5J9SYQ2"/>
<evidence type="ECO:0000313" key="1">
    <source>
        <dbReference type="EMBL" id="TVU04127.1"/>
    </source>
</evidence>
<name>A0A5J9SYQ2_9POAL</name>
<reference evidence="1 2" key="1">
    <citation type="journal article" date="2019" name="Sci. Rep.">
        <title>A high-quality genome of Eragrostis curvula grass provides insights into Poaceae evolution and supports new strategies to enhance forage quality.</title>
        <authorList>
            <person name="Carballo J."/>
            <person name="Santos B.A.C.M."/>
            <person name="Zappacosta D."/>
            <person name="Garbus I."/>
            <person name="Selva J.P."/>
            <person name="Gallo C.A."/>
            <person name="Diaz A."/>
            <person name="Albertini E."/>
            <person name="Caccamo M."/>
            <person name="Echenique V."/>
        </authorList>
    </citation>
    <scope>NUCLEOTIDE SEQUENCE [LARGE SCALE GENOMIC DNA]</scope>
    <source>
        <strain evidence="2">cv. Victoria</strain>
        <tissue evidence="1">Leaf</tissue>
    </source>
</reference>
<evidence type="ECO:0000313" key="2">
    <source>
        <dbReference type="Proteomes" id="UP000324897"/>
    </source>
</evidence>
<comment type="caution">
    <text evidence="1">The sequence shown here is derived from an EMBL/GenBank/DDBJ whole genome shotgun (WGS) entry which is preliminary data.</text>
</comment>
<dbReference type="Proteomes" id="UP000324897">
    <property type="component" value="Unassembled WGS sequence"/>
</dbReference>
<keyword evidence="2" id="KW-1185">Reference proteome</keyword>
<gene>
    <name evidence="1" type="ORF">EJB05_50291</name>
</gene>
<protein>
    <submittedName>
        <fullName evidence="1">Uncharacterized protein</fullName>
    </submittedName>
</protein>
<sequence>FVVGGFDLFATLVFCFFGRSRSHGRSCFVSAFDCSHFPVRLVKM</sequence>
<organism evidence="1 2">
    <name type="scientific">Eragrostis curvula</name>
    <name type="common">weeping love grass</name>
    <dbReference type="NCBI Taxonomy" id="38414"/>
    <lineage>
        <taxon>Eukaryota</taxon>
        <taxon>Viridiplantae</taxon>
        <taxon>Streptophyta</taxon>
        <taxon>Embryophyta</taxon>
        <taxon>Tracheophyta</taxon>
        <taxon>Spermatophyta</taxon>
        <taxon>Magnoliopsida</taxon>
        <taxon>Liliopsida</taxon>
        <taxon>Poales</taxon>
        <taxon>Poaceae</taxon>
        <taxon>PACMAD clade</taxon>
        <taxon>Chloridoideae</taxon>
        <taxon>Eragrostideae</taxon>
        <taxon>Eragrostidinae</taxon>
        <taxon>Eragrostis</taxon>
    </lineage>
</organism>
<dbReference type="Gramene" id="TVU04127">
    <property type="protein sequence ID" value="TVU04127"/>
    <property type="gene ID" value="EJB05_50291"/>
</dbReference>
<proteinExistence type="predicted"/>
<dbReference type="EMBL" id="RWGY01000090">
    <property type="protein sequence ID" value="TVU04127.1"/>
    <property type="molecule type" value="Genomic_DNA"/>
</dbReference>
<accession>A0A5J9SYQ2</accession>
<feature type="non-terminal residue" evidence="1">
    <location>
        <position position="1"/>
    </location>
</feature>